<organism evidence="2 3">
    <name type="scientific">Candidatus Azambacteria bacterium RBG_16_47_10</name>
    <dbReference type="NCBI Taxonomy" id="1797292"/>
    <lineage>
        <taxon>Bacteria</taxon>
        <taxon>Candidatus Azamiibacteriota</taxon>
    </lineage>
</organism>
<feature type="domain" description="NIF system FeS cluster assembly NifU N-terminal" evidence="1">
    <location>
        <begin position="20"/>
        <end position="98"/>
    </location>
</feature>
<evidence type="ECO:0000259" key="1">
    <source>
        <dbReference type="Pfam" id="PF01592"/>
    </source>
</evidence>
<sequence length="126" mass="13905">MKIDQLKKLQEYAQLSPYAGTMKKPDIHWEGENPLCGDMLSIDLRVVKGKVADARFEHRGCALSGAATSIFLDHIIGKQITALSRITLEKHLALLGIPVSPGRLNCALLPLRGIRGEGFKPLYIRT</sequence>
<dbReference type="Proteomes" id="UP000176639">
    <property type="component" value="Unassembled WGS sequence"/>
</dbReference>
<comment type="caution">
    <text evidence="2">The sequence shown here is derived from an EMBL/GenBank/DDBJ whole genome shotgun (WGS) entry which is preliminary data.</text>
</comment>
<dbReference type="GO" id="GO:0016226">
    <property type="term" value="P:iron-sulfur cluster assembly"/>
    <property type="evidence" value="ECO:0007669"/>
    <property type="project" value="InterPro"/>
</dbReference>
<accession>A0A1F5AZM8</accession>
<dbReference type="CDD" id="cd06664">
    <property type="entry name" value="IscU_like"/>
    <property type="match status" value="1"/>
</dbReference>
<name>A0A1F5AZM8_9BACT</name>
<gene>
    <name evidence="2" type="ORF">A2Z10_01595</name>
</gene>
<dbReference type="Gene3D" id="3.90.1010.10">
    <property type="match status" value="1"/>
</dbReference>
<evidence type="ECO:0000313" key="3">
    <source>
        <dbReference type="Proteomes" id="UP000176639"/>
    </source>
</evidence>
<dbReference type="GO" id="GO:0051536">
    <property type="term" value="F:iron-sulfur cluster binding"/>
    <property type="evidence" value="ECO:0007669"/>
    <property type="project" value="InterPro"/>
</dbReference>
<protein>
    <recommendedName>
        <fullName evidence="1">NIF system FeS cluster assembly NifU N-terminal domain-containing protein</fullName>
    </recommendedName>
</protein>
<dbReference type="InterPro" id="IPR002871">
    <property type="entry name" value="NIF_FeS_clus_asmbl_NifU_N"/>
</dbReference>
<evidence type="ECO:0000313" key="2">
    <source>
        <dbReference type="EMBL" id="OGD23806.1"/>
    </source>
</evidence>
<dbReference type="EMBL" id="MEYI01000027">
    <property type="protein sequence ID" value="OGD23806.1"/>
    <property type="molecule type" value="Genomic_DNA"/>
</dbReference>
<dbReference type="SUPFAM" id="SSF82649">
    <property type="entry name" value="SufE/NifU"/>
    <property type="match status" value="1"/>
</dbReference>
<dbReference type="Pfam" id="PF01592">
    <property type="entry name" value="NifU_N"/>
    <property type="match status" value="1"/>
</dbReference>
<proteinExistence type="predicted"/>
<reference evidence="2 3" key="1">
    <citation type="journal article" date="2016" name="Nat. Commun.">
        <title>Thousands of microbial genomes shed light on interconnected biogeochemical processes in an aquifer system.</title>
        <authorList>
            <person name="Anantharaman K."/>
            <person name="Brown C.T."/>
            <person name="Hug L.A."/>
            <person name="Sharon I."/>
            <person name="Castelle C.J."/>
            <person name="Probst A.J."/>
            <person name="Thomas B.C."/>
            <person name="Singh A."/>
            <person name="Wilkins M.J."/>
            <person name="Karaoz U."/>
            <person name="Brodie E.L."/>
            <person name="Williams K.H."/>
            <person name="Hubbard S.S."/>
            <person name="Banfield J.F."/>
        </authorList>
    </citation>
    <scope>NUCLEOTIDE SEQUENCE [LARGE SCALE GENOMIC DNA]</scope>
</reference>
<dbReference type="GO" id="GO:0005506">
    <property type="term" value="F:iron ion binding"/>
    <property type="evidence" value="ECO:0007669"/>
    <property type="project" value="InterPro"/>
</dbReference>
<dbReference type="AlphaFoldDB" id="A0A1F5AZM8"/>